<dbReference type="EMBL" id="PEXI01000016">
    <property type="protein sequence ID" value="PIU24563.1"/>
    <property type="molecule type" value="Genomic_DNA"/>
</dbReference>
<comment type="caution">
    <text evidence="3">The sequence shown here is derived from an EMBL/GenBank/DDBJ whole genome shotgun (WGS) entry which is preliminary data.</text>
</comment>
<reference evidence="4" key="1">
    <citation type="submission" date="2017-09" db="EMBL/GenBank/DDBJ databases">
        <title>Depth-based differentiation of microbial function through sediment-hosted aquifers and enrichment of novel symbionts in the deep terrestrial subsurface.</title>
        <authorList>
            <person name="Probst A.J."/>
            <person name="Ladd B."/>
            <person name="Jarett J.K."/>
            <person name="Geller-Mcgrath D.E."/>
            <person name="Sieber C.M.K."/>
            <person name="Emerson J.B."/>
            <person name="Anantharaman K."/>
            <person name="Thomas B.C."/>
            <person name="Malmstrom R."/>
            <person name="Stieglmeier M."/>
            <person name="Klingl A."/>
            <person name="Woyke T."/>
            <person name="Ryan C.M."/>
            <person name="Banfield J.F."/>
        </authorList>
    </citation>
    <scope>NUCLEOTIDE SEQUENCE [LARGE SCALE GENOMIC DNA]</scope>
</reference>
<proteinExistence type="predicted"/>
<keyword evidence="2" id="KW-0472">Membrane</keyword>
<keyword evidence="2" id="KW-1133">Transmembrane helix</keyword>
<organism evidence="3 4">
    <name type="scientific">Candidatus Berkelbacteria bacterium CG08_land_8_20_14_0_20_39_8</name>
    <dbReference type="NCBI Taxonomy" id="1974511"/>
    <lineage>
        <taxon>Bacteria</taxon>
        <taxon>Candidatus Berkelbacteria</taxon>
    </lineage>
</organism>
<keyword evidence="2" id="KW-0812">Transmembrane</keyword>
<evidence type="ECO:0000256" key="2">
    <source>
        <dbReference type="SAM" id="Phobius"/>
    </source>
</evidence>
<gene>
    <name evidence="3" type="ORF">COT12_00370</name>
</gene>
<evidence type="ECO:0000313" key="4">
    <source>
        <dbReference type="Proteomes" id="UP000229896"/>
    </source>
</evidence>
<dbReference type="Proteomes" id="UP000229896">
    <property type="component" value="Unassembled WGS sequence"/>
</dbReference>
<feature type="coiled-coil region" evidence="1">
    <location>
        <begin position="40"/>
        <end position="74"/>
    </location>
</feature>
<evidence type="ECO:0000256" key="1">
    <source>
        <dbReference type="SAM" id="Coils"/>
    </source>
</evidence>
<feature type="transmembrane region" description="Helical" evidence="2">
    <location>
        <begin position="16"/>
        <end position="38"/>
    </location>
</feature>
<dbReference type="InterPro" id="IPR007060">
    <property type="entry name" value="FtsL/DivIC"/>
</dbReference>
<protein>
    <recommendedName>
        <fullName evidence="5">Septum formation initiator</fullName>
    </recommendedName>
</protein>
<accession>A0A2M6YD00</accession>
<dbReference type="Pfam" id="PF04977">
    <property type="entry name" value="DivIC"/>
    <property type="match status" value="1"/>
</dbReference>
<evidence type="ECO:0008006" key="5">
    <source>
        <dbReference type="Google" id="ProtNLM"/>
    </source>
</evidence>
<dbReference type="AlphaFoldDB" id="A0A2M6YD00"/>
<evidence type="ECO:0000313" key="3">
    <source>
        <dbReference type="EMBL" id="PIU24563.1"/>
    </source>
</evidence>
<keyword evidence="1" id="KW-0175">Coiled coil</keyword>
<name>A0A2M6YD00_9BACT</name>
<sequence>MKDGFFNRIRRGLPEGFWHFVLIGFIIYSFVVVGKVIYNNYQQNKTLAAQQQDIEDLKNEISDLQLNIAYYKTDTYKEKIARAKLRYALPGETVVAVPYDEIDNKPAKTNDASPANIKRPNIDLWFEYFGF</sequence>